<dbReference type="PANTHER" id="PTHR34689">
    <property type="entry name" value="NUCLEIC ACID-BINDING PROTEIN"/>
    <property type="match status" value="1"/>
</dbReference>
<dbReference type="AlphaFoldDB" id="A0AAJ8MX21"/>
<dbReference type="RefSeq" id="XP_031862448.2">
    <property type="nucleotide sequence ID" value="XM_032003126.2"/>
</dbReference>
<dbReference type="Proteomes" id="UP000322225">
    <property type="component" value="Chromosome 9"/>
</dbReference>
<name>A0AAJ8MX21_9TREE</name>
<evidence type="ECO:0000256" key="1">
    <source>
        <dbReference type="SAM" id="MobiDB-lite"/>
    </source>
</evidence>
<feature type="region of interest" description="Disordered" evidence="1">
    <location>
        <begin position="93"/>
        <end position="184"/>
    </location>
</feature>
<keyword evidence="3" id="KW-1185">Reference proteome</keyword>
<gene>
    <name evidence="2" type="ORF">CI109_105106</name>
</gene>
<feature type="compositionally biased region" description="Basic and acidic residues" evidence="1">
    <location>
        <begin position="152"/>
        <end position="161"/>
    </location>
</feature>
<dbReference type="EMBL" id="CP144059">
    <property type="protein sequence ID" value="WWD20630.1"/>
    <property type="molecule type" value="Genomic_DNA"/>
</dbReference>
<sequence>MTSFYSRGGGSALLKQRFHLSNALLQIEKFRMRAGRRGARTVVGRGTRSAIRRDTGQGLSAIVNEVNAGKEVEVVNDLEIQIESEARDVSEIEIDKETRRSHRDDDKSRSSRRRRRSRSDSSSNTESSDSESASESDSEDERRRRKRKEKSRRREKEDREEKRKRKEKKRAKRDRKKRSTASSTAQWGQYGLISEQDFTKKDSEFRAWLVEERKINPETVSKDRTKKEFAIFVEDFNTATLPHDKYYDMARYELKMNMIRSGQTLPDEVGGYDPMADMKAHSSSLKSTTKEKETFLSKEQVAELRRIEAERTEIGKRRLMGMDVPRNMGVRTEEQ</sequence>
<dbReference type="PANTHER" id="PTHR34689:SF1">
    <property type="entry name" value="NUCLEIC ACID-BINDING PROTEIN"/>
    <property type="match status" value="1"/>
</dbReference>
<proteinExistence type="predicted"/>
<feature type="compositionally biased region" description="Basic and acidic residues" evidence="1">
    <location>
        <begin position="93"/>
        <end position="109"/>
    </location>
</feature>
<evidence type="ECO:0000313" key="3">
    <source>
        <dbReference type="Proteomes" id="UP000322225"/>
    </source>
</evidence>
<protein>
    <submittedName>
        <fullName evidence="2">Uncharacterized protein</fullName>
    </submittedName>
</protein>
<dbReference type="GeneID" id="43587245"/>
<dbReference type="KEGG" id="ksn:43587245"/>
<feature type="compositionally biased region" description="Acidic residues" evidence="1">
    <location>
        <begin position="128"/>
        <end position="139"/>
    </location>
</feature>
<organism evidence="2 3">
    <name type="scientific">Kwoniella shandongensis</name>
    <dbReference type="NCBI Taxonomy" id="1734106"/>
    <lineage>
        <taxon>Eukaryota</taxon>
        <taxon>Fungi</taxon>
        <taxon>Dikarya</taxon>
        <taxon>Basidiomycota</taxon>
        <taxon>Agaricomycotina</taxon>
        <taxon>Tremellomycetes</taxon>
        <taxon>Tremellales</taxon>
        <taxon>Cryptococcaceae</taxon>
        <taxon>Kwoniella</taxon>
    </lineage>
</organism>
<evidence type="ECO:0000313" key="2">
    <source>
        <dbReference type="EMBL" id="WWD20630.1"/>
    </source>
</evidence>
<reference evidence="2" key="1">
    <citation type="submission" date="2017-08" db="EMBL/GenBank/DDBJ databases">
        <authorList>
            <person name="Cuomo C."/>
            <person name="Billmyre B."/>
            <person name="Heitman J."/>
        </authorList>
    </citation>
    <scope>NUCLEOTIDE SEQUENCE</scope>
    <source>
        <strain evidence="2">CBS 12478</strain>
    </source>
</reference>
<feature type="compositionally biased region" description="Basic residues" evidence="1">
    <location>
        <begin position="162"/>
        <end position="179"/>
    </location>
</feature>
<reference evidence="2" key="2">
    <citation type="submission" date="2024-01" db="EMBL/GenBank/DDBJ databases">
        <title>Comparative genomics of Cryptococcus and Kwoniella reveals pathogenesis evolution and contrasting modes of karyotype evolution via chromosome fusion or intercentromeric recombination.</title>
        <authorList>
            <person name="Coelho M.A."/>
            <person name="David-Palma M."/>
            <person name="Shea T."/>
            <person name="Bowers K."/>
            <person name="McGinley-Smith S."/>
            <person name="Mohammad A.W."/>
            <person name="Gnirke A."/>
            <person name="Yurkov A.M."/>
            <person name="Nowrousian M."/>
            <person name="Sun S."/>
            <person name="Cuomo C.A."/>
            <person name="Heitman J."/>
        </authorList>
    </citation>
    <scope>NUCLEOTIDE SEQUENCE</scope>
    <source>
        <strain evidence="2">CBS 12478</strain>
    </source>
</reference>
<accession>A0AAJ8MX21</accession>